<dbReference type="EMBL" id="JACIJD010000004">
    <property type="protein sequence ID" value="MBB5693223.1"/>
    <property type="molecule type" value="Genomic_DNA"/>
</dbReference>
<dbReference type="AlphaFoldDB" id="A0A840YH14"/>
<protein>
    <recommendedName>
        <fullName evidence="2">Methyltransferase FkbM domain-containing protein</fullName>
    </recommendedName>
</protein>
<evidence type="ECO:0000313" key="4">
    <source>
        <dbReference type="Proteomes" id="UP000580654"/>
    </source>
</evidence>
<reference evidence="3 4" key="1">
    <citation type="submission" date="2020-08" db="EMBL/GenBank/DDBJ databases">
        <title>Genomic Encyclopedia of Type Strains, Phase IV (KMG-IV): sequencing the most valuable type-strain genomes for metagenomic binning, comparative biology and taxonomic classification.</title>
        <authorList>
            <person name="Goeker M."/>
        </authorList>
    </citation>
    <scope>NUCLEOTIDE SEQUENCE [LARGE SCALE GENOMIC DNA]</scope>
    <source>
        <strain evidence="3 4">DSM 25622</strain>
    </source>
</reference>
<evidence type="ECO:0000256" key="1">
    <source>
        <dbReference type="SAM" id="Coils"/>
    </source>
</evidence>
<proteinExistence type="predicted"/>
<dbReference type="RefSeq" id="WP_184514983.1">
    <property type="nucleotide sequence ID" value="NZ_JACIJD010000004.1"/>
</dbReference>
<keyword evidence="4" id="KW-1185">Reference proteome</keyword>
<feature type="coiled-coil region" evidence="1">
    <location>
        <begin position="14"/>
        <end position="55"/>
    </location>
</feature>
<dbReference type="Pfam" id="PF05050">
    <property type="entry name" value="Methyltransf_21"/>
    <property type="match status" value="1"/>
</dbReference>
<dbReference type="InterPro" id="IPR006342">
    <property type="entry name" value="FkbM_mtfrase"/>
</dbReference>
<organism evidence="3 4">
    <name type="scientific">Muricoccus pecuniae</name>
    <dbReference type="NCBI Taxonomy" id="693023"/>
    <lineage>
        <taxon>Bacteria</taxon>
        <taxon>Pseudomonadati</taxon>
        <taxon>Pseudomonadota</taxon>
        <taxon>Alphaproteobacteria</taxon>
        <taxon>Acetobacterales</taxon>
        <taxon>Roseomonadaceae</taxon>
        <taxon>Muricoccus</taxon>
    </lineage>
</organism>
<evidence type="ECO:0000313" key="3">
    <source>
        <dbReference type="EMBL" id="MBB5693223.1"/>
    </source>
</evidence>
<dbReference type="SUPFAM" id="SSF53335">
    <property type="entry name" value="S-adenosyl-L-methionine-dependent methyltransferases"/>
    <property type="match status" value="1"/>
</dbReference>
<name>A0A840YH14_9PROT</name>
<dbReference type="InterPro" id="IPR029063">
    <property type="entry name" value="SAM-dependent_MTases_sf"/>
</dbReference>
<gene>
    <name evidence="3" type="ORF">FHS87_001249</name>
</gene>
<sequence>MHLLRTLAAQVPPIRRLRQSRDQLLRERDEAQGRLDEAGERLEAAQAEIAELRERPADSPFFHYNAAFDPQEVMRRHAVPGLVPRPGYLTNFLGVLIDPKFFPSILQDRAGEVEGIPIPANWHADIAEWGAALRAVDLARGRFTVMELGCGWGCWLNNTGVAARRAGLDVHLIGVEGDEGHIGFAHEACTTNGFREDQRSLHRGIAAANSGFALFPRQKEAGMSWGLEPVFGASEEQRREAARTGDYDELPMLALGDLAAPHERIDLLHVDIQGGEAELVAGSLDLLREKVAYILIGTHSRGIEGRLFDLLLGKGWLLEIERPAILDPRNPAAPVIVDGVQGWRNIALLP</sequence>
<keyword evidence="1" id="KW-0175">Coiled coil</keyword>
<accession>A0A840YH14</accession>
<feature type="domain" description="Methyltransferase FkbM" evidence="2">
    <location>
        <begin position="234"/>
        <end position="296"/>
    </location>
</feature>
<dbReference type="Proteomes" id="UP000580654">
    <property type="component" value="Unassembled WGS sequence"/>
</dbReference>
<comment type="caution">
    <text evidence="3">The sequence shown here is derived from an EMBL/GenBank/DDBJ whole genome shotgun (WGS) entry which is preliminary data.</text>
</comment>
<evidence type="ECO:0000259" key="2">
    <source>
        <dbReference type="Pfam" id="PF05050"/>
    </source>
</evidence>